<evidence type="ECO:0000313" key="3">
    <source>
        <dbReference type="Proteomes" id="UP001303647"/>
    </source>
</evidence>
<feature type="region of interest" description="Disordered" evidence="1">
    <location>
        <begin position="1"/>
        <end position="79"/>
    </location>
</feature>
<dbReference type="Proteomes" id="UP001303647">
    <property type="component" value="Unassembled WGS sequence"/>
</dbReference>
<sequence>MDASYTDPSSRRRSGAQPHTPVYSVVESTTSGTRGPKRASESHNQHSTPKRHRSSAREPGPDATPHTPSDTTRSPASAVRGSACAYLLVGGWRPRSFPVSLDTILVE</sequence>
<dbReference type="EMBL" id="MU857851">
    <property type="protein sequence ID" value="KAK4243205.1"/>
    <property type="molecule type" value="Genomic_DNA"/>
</dbReference>
<reference evidence="2" key="1">
    <citation type="journal article" date="2023" name="Mol. Phylogenet. Evol.">
        <title>Genome-scale phylogeny and comparative genomics of the fungal order Sordariales.</title>
        <authorList>
            <person name="Hensen N."/>
            <person name="Bonometti L."/>
            <person name="Westerberg I."/>
            <person name="Brannstrom I.O."/>
            <person name="Guillou S."/>
            <person name="Cros-Aarteil S."/>
            <person name="Calhoun S."/>
            <person name="Haridas S."/>
            <person name="Kuo A."/>
            <person name="Mondo S."/>
            <person name="Pangilinan J."/>
            <person name="Riley R."/>
            <person name="LaButti K."/>
            <person name="Andreopoulos B."/>
            <person name="Lipzen A."/>
            <person name="Chen C."/>
            <person name="Yan M."/>
            <person name="Daum C."/>
            <person name="Ng V."/>
            <person name="Clum A."/>
            <person name="Steindorff A."/>
            <person name="Ohm R.A."/>
            <person name="Martin F."/>
            <person name="Silar P."/>
            <person name="Natvig D.O."/>
            <person name="Lalanne C."/>
            <person name="Gautier V."/>
            <person name="Ament-Velasquez S.L."/>
            <person name="Kruys A."/>
            <person name="Hutchinson M.I."/>
            <person name="Powell A.J."/>
            <person name="Barry K."/>
            <person name="Miller A.N."/>
            <person name="Grigoriev I.V."/>
            <person name="Debuchy R."/>
            <person name="Gladieux P."/>
            <person name="Hiltunen Thoren M."/>
            <person name="Johannesson H."/>
        </authorList>
    </citation>
    <scope>NUCLEOTIDE SEQUENCE</scope>
    <source>
        <strain evidence="2">CBS 359.72</strain>
    </source>
</reference>
<protein>
    <submittedName>
        <fullName evidence="2">Uncharacterized protein</fullName>
    </submittedName>
</protein>
<dbReference type="AlphaFoldDB" id="A0AAN7CK09"/>
<evidence type="ECO:0000313" key="2">
    <source>
        <dbReference type="EMBL" id="KAK4243205.1"/>
    </source>
</evidence>
<gene>
    <name evidence="2" type="ORF">C7999DRAFT_36480</name>
</gene>
<reference evidence="2" key="2">
    <citation type="submission" date="2023-05" db="EMBL/GenBank/DDBJ databases">
        <authorList>
            <consortium name="Lawrence Berkeley National Laboratory"/>
            <person name="Steindorff A."/>
            <person name="Hensen N."/>
            <person name="Bonometti L."/>
            <person name="Westerberg I."/>
            <person name="Brannstrom I.O."/>
            <person name="Guillou S."/>
            <person name="Cros-Aarteil S."/>
            <person name="Calhoun S."/>
            <person name="Haridas S."/>
            <person name="Kuo A."/>
            <person name="Mondo S."/>
            <person name="Pangilinan J."/>
            <person name="Riley R."/>
            <person name="Labutti K."/>
            <person name="Andreopoulos B."/>
            <person name="Lipzen A."/>
            <person name="Chen C."/>
            <person name="Yanf M."/>
            <person name="Daum C."/>
            <person name="Ng V."/>
            <person name="Clum A."/>
            <person name="Ohm R."/>
            <person name="Martin F."/>
            <person name="Silar P."/>
            <person name="Natvig D."/>
            <person name="Lalanne C."/>
            <person name="Gautier V."/>
            <person name="Ament-Velasquez S.L."/>
            <person name="Kruys A."/>
            <person name="Hutchinson M.I."/>
            <person name="Powell A.J."/>
            <person name="Barry K."/>
            <person name="Miller A.N."/>
            <person name="Grigoriev I.V."/>
            <person name="Debuchy R."/>
            <person name="Gladieux P."/>
            <person name="Thoren M.H."/>
            <person name="Johannesson H."/>
        </authorList>
    </citation>
    <scope>NUCLEOTIDE SEQUENCE</scope>
    <source>
        <strain evidence="2">CBS 359.72</strain>
    </source>
</reference>
<name>A0AAN7CK09_9PEZI</name>
<organism evidence="2 3">
    <name type="scientific">Corynascus novoguineensis</name>
    <dbReference type="NCBI Taxonomy" id="1126955"/>
    <lineage>
        <taxon>Eukaryota</taxon>
        <taxon>Fungi</taxon>
        <taxon>Dikarya</taxon>
        <taxon>Ascomycota</taxon>
        <taxon>Pezizomycotina</taxon>
        <taxon>Sordariomycetes</taxon>
        <taxon>Sordariomycetidae</taxon>
        <taxon>Sordariales</taxon>
        <taxon>Chaetomiaceae</taxon>
        <taxon>Corynascus</taxon>
    </lineage>
</organism>
<feature type="non-terminal residue" evidence="2">
    <location>
        <position position="107"/>
    </location>
</feature>
<keyword evidence="3" id="KW-1185">Reference proteome</keyword>
<proteinExistence type="predicted"/>
<evidence type="ECO:0000256" key="1">
    <source>
        <dbReference type="SAM" id="MobiDB-lite"/>
    </source>
</evidence>
<comment type="caution">
    <text evidence="2">The sequence shown here is derived from an EMBL/GenBank/DDBJ whole genome shotgun (WGS) entry which is preliminary data.</text>
</comment>
<feature type="compositionally biased region" description="Polar residues" evidence="1">
    <location>
        <begin position="66"/>
        <end position="75"/>
    </location>
</feature>
<accession>A0AAN7CK09</accession>